<evidence type="ECO:0000313" key="6">
    <source>
        <dbReference type="EMBL" id="CAH1778694.1"/>
    </source>
</evidence>
<sequence>MATGLYAIYKQPHPPTGIEMCVYCNFMSSREQNLVIAGTSQLHVYRLIGDGESATSKGTDKSDIKSKKQKLECLASYSLFGNITSMQKVRLAGASRDGLLLSFADAKLSLIEYDPSSHDLKNTSLHYFQDESLKDGIEQNLHIPIVRVDTENRCAVMLIYGSRLVVLPFRRDIITEEQSFLTGNKTQIMSSFVIDLRHLDEKITNVIDFQFLHGYYEPTLFILYEPVRTWAGRVAVRKDTCNIVAISLNIPSKVYPIVWSMQNLPFDCIQVLAVQKPIGGVLVLAVNSLFYLNQSVPPYGVSLNSITQHSTDFILKEQQGVKISLDCAQAAFIDTDRLVLSLKGGELYVLTMMVDGMRAVRSFNFDKSAASVLTTCCCACDDNYLFLGSRLGNSLLLKYTQKDDLAPDDVSAPLAKKIKLEKDLDEDKLDDLELEVYGTDNTQPGTEINSYTFEVCDSIMNIGPCGQMVMGEPAFLSEEFSNTKDPDVELVTTSGHGKNGALSVLQRSIRPQVVTTFELPGCTDMWTVIGQPNSDEVSYL</sequence>
<dbReference type="EMBL" id="CAIIXF020000003">
    <property type="protein sequence ID" value="CAH1778694.1"/>
    <property type="molecule type" value="Genomic_DNA"/>
</dbReference>
<protein>
    <recommendedName>
        <fullName evidence="4">Cleavage and polyadenylation specificity factor subunit 1</fullName>
    </recommendedName>
</protein>
<gene>
    <name evidence="6" type="ORF">OFUS_LOCUS5576</name>
</gene>
<dbReference type="Pfam" id="PF10433">
    <property type="entry name" value="Beta-prop_RSE1_1st"/>
    <property type="match status" value="1"/>
</dbReference>
<dbReference type="InterPro" id="IPR050358">
    <property type="entry name" value="RSE1/DDB1/CFT1"/>
</dbReference>
<evidence type="ECO:0000256" key="3">
    <source>
        <dbReference type="ARBA" id="ARBA00038446"/>
    </source>
</evidence>
<dbReference type="Proteomes" id="UP000749559">
    <property type="component" value="Unassembled WGS sequence"/>
</dbReference>
<dbReference type="OrthoDB" id="6109at2759"/>
<comment type="caution">
    <text evidence="6">The sequence shown here is derived from an EMBL/GenBank/DDBJ whole genome shotgun (WGS) entry which is preliminary data.</text>
</comment>
<evidence type="ECO:0000256" key="2">
    <source>
        <dbReference type="ARBA" id="ARBA00023242"/>
    </source>
</evidence>
<dbReference type="InterPro" id="IPR015943">
    <property type="entry name" value="WD40/YVTN_repeat-like_dom_sf"/>
</dbReference>
<dbReference type="InterPro" id="IPR018846">
    <property type="entry name" value="Beta-prop_RSE1/DDB1/CPSF1_1st"/>
</dbReference>
<evidence type="ECO:0000256" key="1">
    <source>
        <dbReference type="ARBA" id="ARBA00004642"/>
    </source>
</evidence>
<dbReference type="GO" id="GO:0005654">
    <property type="term" value="C:nucleoplasm"/>
    <property type="evidence" value="ECO:0007669"/>
    <property type="project" value="UniProtKB-SubCell"/>
</dbReference>
<organism evidence="6 7">
    <name type="scientific">Owenia fusiformis</name>
    <name type="common">Polychaete worm</name>
    <dbReference type="NCBI Taxonomy" id="6347"/>
    <lineage>
        <taxon>Eukaryota</taxon>
        <taxon>Metazoa</taxon>
        <taxon>Spiralia</taxon>
        <taxon>Lophotrochozoa</taxon>
        <taxon>Annelida</taxon>
        <taxon>Polychaeta</taxon>
        <taxon>Sedentaria</taxon>
        <taxon>Canalipalpata</taxon>
        <taxon>Sabellida</taxon>
        <taxon>Oweniida</taxon>
        <taxon>Oweniidae</taxon>
        <taxon>Owenia</taxon>
    </lineage>
</organism>
<keyword evidence="2" id="KW-0539">Nucleus</keyword>
<dbReference type="FunFam" id="2.130.10.10:FF:000118">
    <property type="entry name" value="Cleavage and polyadenylation specificity factor subunit 1"/>
    <property type="match status" value="1"/>
</dbReference>
<proteinExistence type="inferred from homology"/>
<name>A0A8S4NBV4_OWEFU</name>
<accession>A0A8S4NBV4</accession>
<evidence type="ECO:0000259" key="5">
    <source>
        <dbReference type="Pfam" id="PF10433"/>
    </source>
</evidence>
<comment type="similarity">
    <text evidence="3">Belongs to the CPSF1 family.</text>
</comment>
<evidence type="ECO:0000256" key="4">
    <source>
        <dbReference type="ARBA" id="ARBA00068483"/>
    </source>
</evidence>
<dbReference type="Gene3D" id="2.130.10.10">
    <property type="entry name" value="YVTN repeat-like/Quinoprotein amine dehydrogenase"/>
    <property type="match status" value="1"/>
</dbReference>
<feature type="domain" description="RSE1/DDB1/CPSF1 first beta-propeller" evidence="5">
    <location>
        <begin position="18"/>
        <end position="403"/>
    </location>
</feature>
<dbReference type="PANTHER" id="PTHR10644">
    <property type="entry name" value="DNA REPAIR/RNA PROCESSING CPSF FAMILY"/>
    <property type="match status" value="1"/>
</dbReference>
<comment type="subcellular location">
    <subcellularLocation>
        <location evidence="1">Nucleus</location>
        <location evidence="1">Nucleoplasm</location>
    </subcellularLocation>
</comment>
<reference evidence="6" key="1">
    <citation type="submission" date="2022-03" db="EMBL/GenBank/DDBJ databases">
        <authorList>
            <person name="Martin C."/>
        </authorList>
    </citation>
    <scope>NUCLEOTIDE SEQUENCE</scope>
</reference>
<dbReference type="FunFam" id="2.130.10.10:FF:002223">
    <property type="entry name" value="Cleavage and polyadenylation specific factor 1"/>
    <property type="match status" value="1"/>
</dbReference>
<keyword evidence="7" id="KW-1185">Reference proteome</keyword>
<dbReference type="AlphaFoldDB" id="A0A8S4NBV4"/>
<evidence type="ECO:0000313" key="7">
    <source>
        <dbReference type="Proteomes" id="UP000749559"/>
    </source>
</evidence>